<comment type="caution">
    <text evidence="2">The sequence shown here is derived from an EMBL/GenBank/DDBJ whole genome shotgun (WGS) entry which is preliminary data.</text>
</comment>
<name>A0ABU8DVE3_9ACTN</name>
<dbReference type="EMBL" id="JBAPLU010000008">
    <property type="protein sequence ID" value="MEI4272029.1"/>
    <property type="molecule type" value="Genomic_DNA"/>
</dbReference>
<reference evidence="2 3" key="1">
    <citation type="submission" date="2024-03" db="EMBL/GenBank/DDBJ databases">
        <title>Draft genome sequence of Klenkia sp. LSe6-5.</title>
        <authorList>
            <person name="Duangmal K."/>
            <person name="Chantavorakit T."/>
        </authorList>
    </citation>
    <scope>NUCLEOTIDE SEQUENCE [LARGE SCALE GENOMIC DNA]</scope>
    <source>
        <strain evidence="2 3">LSe6-5</strain>
    </source>
</reference>
<dbReference type="RefSeq" id="WP_336404165.1">
    <property type="nucleotide sequence ID" value="NZ_JBAPLU010000008.1"/>
</dbReference>
<feature type="domain" description="DUF2087" evidence="1">
    <location>
        <begin position="109"/>
        <end position="175"/>
    </location>
</feature>
<evidence type="ECO:0000259" key="1">
    <source>
        <dbReference type="Pfam" id="PF09860"/>
    </source>
</evidence>
<accession>A0ABU8DVE3</accession>
<dbReference type="Pfam" id="PF09860">
    <property type="entry name" value="DUF2087"/>
    <property type="match status" value="1"/>
</dbReference>
<gene>
    <name evidence="2" type="ORF">TEK04_09865</name>
</gene>
<dbReference type="Proteomes" id="UP001361570">
    <property type="component" value="Unassembled WGS sequence"/>
</dbReference>
<sequence length="182" mass="19381">MATDPDAAKLVGLLADDTRLAVVAALALGATDIPSVALATGRSQTEVALAARRLGRGGLVRRDGAALELRRGLFAAAAREAGEHRPPPPPLSDDPAADAVLQAFVRDGRLTSIPTHRGKRLVVLDHLVRVFEPGLRYPEREVNALLAVWHPDTAALRRHLVDEGMLSRAAGVYWRSGGTVEV</sequence>
<evidence type="ECO:0000313" key="3">
    <source>
        <dbReference type="Proteomes" id="UP001361570"/>
    </source>
</evidence>
<dbReference type="InterPro" id="IPR018656">
    <property type="entry name" value="DUF2087"/>
</dbReference>
<organism evidence="2 3">
    <name type="scientific">Klenkia sesuvii</name>
    <dbReference type="NCBI Taxonomy" id="3103137"/>
    <lineage>
        <taxon>Bacteria</taxon>
        <taxon>Bacillati</taxon>
        <taxon>Actinomycetota</taxon>
        <taxon>Actinomycetes</taxon>
        <taxon>Geodermatophilales</taxon>
        <taxon>Geodermatophilaceae</taxon>
        <taxon>Klenkia</taxon>
    </lineage>
</organism>
<proteinExistence type="predicted"/>
<evidence type="ECO:0000313" key="2">
    <source>
        <dbReference type="EMBL" id="MEI4272029.1"/>
    </source>
</evidence>
<protein>
    <submittedName>
        <fullName evidence="2">DUF2087 domain-containing protein</fullName>
    </submittedName>
</protein>
<keyword evidence="3" id="KW-1185">Reference proteome</keyword>